<gene>
    <name evidence="1" type="ORF">M2319_002883</name>
</gene>
<evidence type="ECO:0000313" key="2">
    <source>
        <dbReference type="Proteomes" id="UP001209755"/>
    </source>
</evidence>
<keyword evidence="1" id="KW-0808">Transferase</keyword>
<protein>
    <submittedName>
        <fullName evidence="1">Alpha-D-ribose 1-methylphosphonate 5-triphosphate synthase subunit PhnG</fullName>
        <ecNumber evidence="1">2.7.8.37</ecNumber>
    </submittedName>
</protein>
<name>A0ABT3HDQ3_9HYPH</name>
<dbReference type="NCBIfam" id="TIGR03293">
    <property type="entry name" value="PhnG_redo"/>
    <property type="match status" value="1"/>
</dbReference>
<accession>A0ABT3HDQ3</accession>
<dbReference type="GO" id="GO:0061693">
    <property type="term" value="F:alpha-D-ribose 1-methylphosphonate 5-triphosphate synthase activity"/>
    <property type="evidence" value="ECO:0007669"/>
    <property type="project" value="UniProtKB-EC"/>
</dbReference>
<dbReference type="Pfam" id="PF06754">
    <property type="entry name" value="PhnG"/>
    <property type="match status" value="1"/>
</dbReference>
<organism evidence="1 2">
    <name type="scientific">Rhodobium gokarnense</name>
    <dbReference type="NCBI Taxonomy" id="364296"/>
    <lineage>
        <taxon>Bacteria</taxon>
        <taxon>Pseudomonadati</taxon>
        <taxon>Pseudomonadota</taxon>
        <taxon>Alphaproteobacteria</taxon>
        <taxon>Hyphomicrobiales</taxon>
        <taxon>Rhodobiaceae</taxon>
        <taxon>Rhodobium</taxon>
    </lineage>
</organism>
<dbReference type="RefSeq" id="WP_264602156.1">
    <property type="nucleotide sequence ID" value="NZ_JAOQNS010000008.1"/>
</dbReference>
<evidence type="ECO:0000313" key="1">
    <source>
        <dbReference type="EMBL" id="MCW2308537.1"/>
    </source>
</evidence>
<dbReference type="InterPro" id="IPR009609">
    <property type="entry name" value="Phosphonate_metab_PhnG"/>
</dbReference>
<sequence>MREHQTLDPQTAARKRAMGLFAAAERDALEAGLAGVGELPDWQILRAPEIGLVMVRGRTGGGGAPFNLGEVAVTRCAVTLHPDTVGTAYIMGRDKEKARLAALCDALWQRPDHREAVETAILQPIAEALAETDQKNTAETEATRVDFFTMVRGED</sequence>
<reference evidence="2" key="1">
    <citation type="submission" date="2023-07" db="EMBL/GenBank/DDBJ databases">
        <title>Genome sequencing of Purple Non-Sulfur Bacteria from various extreme environments.</title>
        <authorList>
            <person name="Mayer M."/>
        </authorList>
    </citation>
    <scope>NUCLEOTIDE SEQUENCE [LARGE SCALE GENOMIC DNA]</scope>
    <source>
        <strain evidence="2">DSM 17935</strain>
    </source>
</reference>
<keyword evidence="2" id="KW-1185">Reference proteome</keyword>
<comment type="caution">
    <text evidence="1">The sequence shown here is derived from an EMBL/GenBank/DDBJ whole genome shotgun (WGS) entry which is preliminary data.</text>
</comment>
<dbReference type="EMBL" id="JAOQNS010000008">
    <property type="protein sequence ID" value="MCW2308537.1"/>
    <property type="molecule type" value="Genomic_DNA"/>
</dbReference>
<dbReference type="EC" id="2.7.8.37" evidence="1"/>
<dbReference type="Proteomes" id="UP001209755">
    <property type="component" value="Unassembled WGS sequence"/>
</dbReference>
<proteinExistence type="predicted"/>